<reference evidence="2" key="1">
    <citation type="submission" date="2022-07" db="EMBL/GenBank/DDBJ databases">
        <title>Taxonomy of Aspergillus series Nigri: significant species reduction supported by multi-species coalescent approaches.</title>
        <authorList>
            <person name="Bian C."/>
            <person name="Kusuya Y."/>
            <person name="Sklenar F."/>
            <person name="D'hooge E."/>
            <person name="Yaguchi T."/>
            <person name="Takahashi H."/>
            <person name="Hubka V."/>
        </authorList>
    </citation>
    <scope>NUCLEOTIDE SEQUENCE</scope>
    <source>
        <strain evidence="2">CBS 733.88</strain>
    </source>
</reference>
<comment type="caution">
    <text evidence="2">The sequence shown here is derived from an EMBL/GenBank/DDBJ whole genome shotgun (WGS) entry which is preliminary data.</text>
</comment>
<sequence>MPPPSRRLLIFQEARNPQSPSEIVYLPVNKLGLPICGDGPELPSMLELPLRILKAFTDIFNQPKYKGWALAPKLLLLFEKENDRYWLSDHTGLPIADGCPLLDLKDKELVYETELLMTVTSAMEAKLVPSKYNYLASYKIAASYYVLLEERLDGASLAISSPSSSATFRDENSTVSEDGTPRYSRPSTHSLLDGEDSDCTDSDFVTPSQSSTTTSSASSPTDDEESDDSKRDEATSSDSDGPPPAKKPVPSTGISSTTTLRYEDSEIANGPNSDTDSEAINSGRRRRKPIFTEAPPREPSFRRATDSSSKPARADYTWGRSGVSGSPPFAIDEVGLGSLPRPNPIRVRPGMEISRSPDPLSQSHYYTSATTRMPLPYPQLDNDLHPYAMSSYPTSWFPAPAHGSPGLQPFNPSDPTKPRNFAIGDMRPL</sequence>
<evidence type="ECO:0000313" key="3">
    <source>
        <dbReference type="Proteomes" id="UP001143548"/>
    </source>
</evidence>
<evidence type="ECO:0000256" key="1">
    <source>
        <dbReference type="SAM" id="MobiDB-lite"/>
    </source>
</evidence>
<feature type="compositionally biased region" description="Polar residues" evidence="1">
    <location>
        <begin position="270"/>
        <end position="280"/>
    </location>
</feature>
<feature type="compositionally biased region" description="Low complexity" evidence="1">
    <location>
        <begin position="206"/>
        <end position="220"/>
    </location>
</feature>
<feature type="compositionally biased region" description="Basic and acidic residues" evidence="1">
    <location>
        <begin position="295"/>
        <end position="305"/>
    </location>
</feature>
<feature type="region of interest" description="Disordered" evidence="1">
    <location>
        <begin position="160"/>
        <end position="363"/>
    </location>
</feature>
<accession>A0A9W6DK27</accession>
<protein>
    <submittedName>
        <fullName evidence="2">Uncharacterized protein</fullName>
    </submittedName>
</protein>
<dbReference type="EMBL" id="BROQ01000010">
    <property type="protein sequence ID" value="GKZ18141.1"/>
    <property type="molecule type" value="Genomic_DNA"/>
</dbReference>
<gene>
    <name evidence="2" type="ORF">AbraCBS73388_000300</name>
</gene>
<dbReference type="AlphaFoldDB" id="A0A9W6DK27"/>
<organism evidence="2 3">
    <name type="scientific">Aspergillus brasiliensis</name>
    <dbReference type="NCBI Taxonomy" id="319629"/>
    <lineage>
        <taxon>Eukaryota</taxon>
        <taxon>Fungi</taxon>
        <taxon>Dikarya</taxon>
        <taxon>Ascomycota</taxon>
        <taxon>Pezizomycotina</taxon>
        <taxon>Eurotiomycetes</taxon>
        <taxon>Eurotiomycetidae</taxon>
        <taxon>Eurotiales</taxon>
        <taxon>Aspergillaceae</taxon>
        <taxon>Aspergillus</taxon>
        <taxon>Aspergillus subgen. Circumdati</taxon>
    </lineage>
</organism>
<evidence type="ECO:0000313" key="2">
    <source>
        <dbReference type="EMBL" id="GKZ18141.1"/>
    </source>
</evidence>
<feature type="region of interest" description="Disordered" evidence="1">
    <location>
        <begin position="400"/>
        <end position="429"/>
    </location>
</feature>
<dbReference type="Proteomes" id="UP001143548">
    <property type="component" value="Unassembled WGS sequence"/>
</dbReference>
<name>A0A9W6DK27_9EURO</name>
<proteinExistence type="predicted"/>